<dbReference type="InterPro" id="IPR029056">
    <property type="entry name" value="Ribokinase-like"/>
</dbReference>
<organism evidence="2">
    <name type="scientific">marine metagenome</name>
    <dbReference type="NCBI Taxonomy" id="408172"/>
    <lineage>
        <taxon>unclassified sequences</taxon>
        <taxon>metagenomes</taxon>
        <taxon>ecological metagenomes</taxon>
    </lineage>
</organism>
<reference evidence="2" key="1">
    <citation type="submission" date="2018-05" db="EMBL/GenBank/DDBJ databases">
        <authorList>
            <person name="Lanie J.A."/>
            <person name="Ng W.-L."/>
            <person name="Kazmierczak K.M."/>
            <person name="Andrzejewski T.M."/>
            <person name="Davidsen T.M."/>
            <person name="Wayne K.J."/>
            <person name="Tettelin H."/>
            <person name="Glass J.I."/>
            <person name="Rusch D."/>
            <person name="Podicherti R."/>
            <person name="Tsui H.-C.T."/>
            <person name="Winkler M.E."/>
        </authorList>
    </citation>
    <scope>NUCLEOTIDE SEQUENCE</scope>
</reference>
<dbReference type="EMBL" id="UINC01149342">
    <property type="protein sequence ID" value="SVD41756.1"/>
    <property type="molecule type" value="Genomic_DNA"/>
</dbReference>
<evidence type="ECO:0000259" key="1">
    <source>
        <dbReference type="Pfam" id="PF00294"/>
    </source>
</evidence>
<protein>
    <recommendedName>
        <fullName evidence="1">Carbohydrate kinase PfkB domain-containing protein</fullName>
    </recommendedName>
</protein>
<feature type="non-terminal residue" evidence="2">
    <location>
        <position position="162"/>
    </location>
</feature>
<feature type="domain" description="Carbohydrate kinase PfkB" evidence="1">
    <location>
        <begin position="17"/>
        <end position="127"/>
    </location>
</feature>
<dbReference type="AlphaFoldDB" id="A0A382V5B1"/>
<proteinExistence type="predicted"/>
<sequence>VPENVREYLSDDGVIAALALKQWGATSGVIGTKLGRDAAGQKAIRQLTESGVVGSFKMTSKYRTPLEISIADKGGNRTYYWDRREEALSTLDDADLSMIETAKLLYVDWYDHGHILTALKTAKRAGVPTFLNFEHGHEDAELLSLYGQYSTIIQGVTDAAQA</sequence>
<dbReference type="InterPro" id="IPR011611">
    <property type="entry name" value="PfkB_dom"/>
</dbReference>
<dbReference type="SUPFAM" id="SSF53613">
    <property type="entry name" value="Ribokinase-like"/>
    <property type="match status" value="1"/>
</dbReference>
<accession>A0A382V5B1</accession>
<dbReference type="Gene3D" id="3.40.1190.20">
    <property type="match status" value="1"/>
</dbReference>
<gene>
    <name evidence="2" type="ORF">METZ01_LOCUS394610</name>
</gene>
<name>A0A382V5B1_9ZZZZ</name>
<feature type="non-terminal residue" evidence="2">
    <location>
        <position position="1"/>
    </location>
</feature>
<evidence type="ECO:0000313" key="2">
    <source>
        <dbReference type="EMBL" id="SVD41756.1"/>
    </source>
</evidence>
<dbReference type="Pfam" id="PF00294">
    <property type="entry name" value="PfkB"/>
    <property type="match status" value="1"/>
</dbReference>